<feature type="region of interest" description="Disordered" evidence="1">
    <location>
        <begin position="499"/>
        <end position="533"/>
    </location>
</feature>
<feature type="compositionally biased region" description="Basic and acidic residues" evidence="1">
    <location>
        <begin position="519"/>
        <end position="533"/>
    </location>
</feature>
<feature type="region of interest" description="Disordered" evidence="1">
    <location>
        <begin position="401"/>
        <end position="427"/>
    </location>
</feature>
<dbReference type="EMBL" id="JAMDNP010000068">
    <property type="protein sequence ID" value="MCY9763857.1"/>
    <property type="molecule type" value="Genomic_DNA"/>
</dbReference>
<dbReference type="Proteomes" id="UP001527181">
    <property type="component" value="Unassembled WGS sequence"/>
</dbReference>
<sequence length="533" mass="61016">MQIQLNGKPLCTIAETRLIDVYQLLGKHSFTFHLDKERGILDIMNPLQGCRIVLESKMAEIVDRLWYPIQSTLSQAGLRVTIVDSEDTRKQMLNESNNQRQGIWISAVQDDAMEVSVHYFFHHRKQSKQLSQLLIMNLLKYSELPIRGASLNWKDRSNYQLSLAGQSWITVALTYGEFLRLSTEQLMQLANGIMRAAASFFSYLPILDVIEKLRAMEKRDGFEVKSAMTEQPAGIAEPHQEDIVSLQVEHTQEAQVQPSPQTEAIAYSHEQVEKPGRIVLEEKFAQEEELYTSRYDEQCVEATEEVETVIEPEQEEEWEHTDNEWQFNAAEIDGMAEIVADESYTEDRPVHHSMTENELAGNKDYEQAGKHVEVEKVEKYTEDKKNSLTSDIAIHKQLDDEREDNRAAMAASADSQLEGEQEADEMSNHLNSKQAHNALQNEATDLSDNDEHAQQHEENKRQTPNFSTFTWLHANTVKRNGDASNKGVGEYASLLSYMNQKSLTSQPRKAKQPDLLTMQRERVKREQSPSDQS</sequence>
<name>A0ABT4H5E8_PAEAL</name>
<organism evidence="2 3">
    <name type="scientific">Paenibacillus alvei</name>
    <name type="common">Bacillus alvei</name>
    <dbReference type="NCBI Taxonomy" id="44250"/>
    <lineage>
        <taxon>Bacteria</taxon>
        <taxon>Bacillati</taxon>
        <taxon>Bacillota</taxon>
        <taxon>Bacilli</taxon>
        <taxon>Bacillales</taxon>
        <taxon>Paenibacillaceae</taxon>
        <taxon>Paenibacillus</taxon>
    </lineage>
</organism>
<dbReference type="GeneID" id="94489975"/>
<proteinExistence type="predicted"/>
<reference evidence="2 3" key="1">
    <citation type="submission" date="2022-05" db="EMBL/GenBank/DDBJ databases">
        <title>Genome Sequencing of Bee-Associated Microbes.</title>
        <authorList>
            <person name="Dunlap C."/>
        </authorList>
    </citation>
    <scope>NUCLEOTIDE SEQUENCE [LARGE SCALE GENOMIC DNA]</scope>
    <source>
        <strain evidence="2 3">NRRL B-04010</strain>
    </source>
</reference>
<keyword evidence="3" id="KW-1185">Reference proteome</keyword>
<comment type="caution">
    <text evidence="2">The sequence shown here is derived from an EMBL/GenBank/DDBJ whole genome shotgun (WGS) entry which is preliminary data.</text>
</comment>
<feature type="region of interest" description="Disordered" evidence="1">
    <location>
        <begin position="447"/>
        <end position="467"/>
    </location>
</feature>
<gene>
    <name evidence="2" type="ORF">M5X12_25435</name>
</gene>
<feature type="compositionally biased region" description="Basic and acidic residues" evidence="1">
    <location>
        <begin position="449"/>
        <end position="461"/>
    </location>
</feature>
<protein>
    <submittedName>
        <fullName evidence="2">Uncharacterized protein</fullName>
    </submittedName>
</protein>
<dbReference type="RefSeq" id="WP_005548675.1">
    <property type="nucleotide sequence ID" value="NZ_JAMDLX010000047.1"/>
</dbReference>
<accession>A0ABT4H5E8</accession>
<evidence type="ECO:0000313" key="2">
    <source>
        <dbReference type="EMBL" id="MCY9763857.1"/>
    </source>
</evidence>
<evidence type="ECO:0000256" key="1">
    <source>
        <dbReference type="SAM" id="MobiDB-lite"/>
    </source>
</evidence>
<evidence type="ECO:0000313" key="3">
    <source>
        <dbReference type="Proteomes" id="UP001527181"/>
    </source>
</evidence>